<feature type="transmembrane region" description="Helical" evidence="8">
    <location>
        <begin position="79"/>
        <end position="94"/>
    </location>
</feature>
<keyword evidence="4 8" id="KW-0812">Transmembrane</keyword>
<feature type="compositionally biased region" description="Polar residues" evidence="7">
    <location>
        <begin position="39"/>
        <end position="60"/>
    </location>
</feature>
<sequence length="445" mass="47790">MSATVTETAPLELTKLDTKGSQSHQSIHRLPKDRPDPSTPTSKANANGGSTSPTRTSTVEEANVPPNEGTAKEHKRRELVSFVSLCWCLFLAGWNDGTLGPMIPRIREVYNVGFTVVSLIFVIACIGFCTGALFNAYFTGKIAFGKIIVIGCALQTIAYAIMAGAPPFPVFVIAFFINGFGLAVQDAQANGFVAALRDHTKMGILHAVYGLGAFCVPLVATQFAQMDRWSFHFLTSLGLALSTVVVNTLVFKFNTEDECLIMIGREPGEKNDSNEKSNVRQLMGIKAVHLLAAFICIYVGIEVTIGGWTVTYIIEERGGGPSSGYISSGFFGGLTLGRVALLWVNKKVGERRVVYLYTLLAIGFEIMVWFLPSLVGGAVAVSIVGFLLGPLYPIAMNHAARILPRWLLTASIGWIAGIGQAGSALLPFITGAFASRFGIVSLQPL</sequence>
<name>A0A5C3R2D9_9AGAR</name>
<keyword evidence="6 8" id="KW-0472">Membrane</keyword>
<dbReference type="PANTHER" id="PTHR23514:SF3">
    <property type="entry name" value="BYPASS OF STOP CODON PROTEIN 6"/>
    <property type="match status" value="1"/>
</dbReference>
<evidence type="ECO:0000256" key="4">
    <source>
        <dbReference type="ARBA" id="ARBA00022692"/>
    </source>
</evidence>
<dbReference type="GO" id="GO:0012505">
    <property type="term" value="C:endomembrane system"/>
    <property type="evidence" value="ECO:0007669"/>
    <property type="project" value="UniProtKB-SubCell"/>
</dbReference>
<dbReference type="PANTHER" id="PTHR23514">
    <property type="entry name" value="BYPASS OF STOP CODON PROTEIN 6"/>
    <property type="match status" value="1"/>
</dbReference>
<feature type="transmembrane region" description="Helical" evidence="8">
    <location>
        <begin position="407"/>
        <end position="429"/>
    </location>
</feature>
<reference evidence="10 11" key="1">
    <citation type="journal article" date="2019" name="Nat. Ecol. Evol.">
        <title>Megaphylogeny resolves global patterns of mushroom evolution.</title>
        <authorList>
            <person name="Varga T."/>
            <person name="Krizsan K."/>
            <person name="Foldi C."/>
            <person name="Dima B."/>
            <person name="Sanchez-Garcia M."/>
            <person name="Sanchez-Ramirez S."/>
            <person name="Szollosi G.J."/>
            <person name="Szarkandi J.G."/>
            <person name="Papp V."/>
            <person name="Albert L."/>
            <person name="Andreopoulos W."/>
            <person name="Angelini C."/>
            <person name="Antonin V."/>
            <person name="Barry K.W."/>
            <person name="Bougher N.L."/>
            <person name="Buchanan P."/>
            <person name="Buyck B."/>
            <person name="Bense V."/>
            <person name="Catcheside P."/>
            <person name="Chovatia M."/>
            <person name="Cooper J."/>
            <person name="Damon W."/>
            <person name="Desjardin D."/>
            <person name="Finy P."/>
            <person name="Geml J."/>
            <person name="Haridas S."/>
            <person name="Hughes K."/>
            <person name="Justo A."/>
            <person name="Karasinski D."/>
            <person name="Kautmanova I."/>
            <person name="Kiss B."/>
            <person name="Kocsube S."/>
            <person name="Kotiranta H."/>
            <person name="LaButti K.M."/>
            <person name="Lechner B.E."/>
            <person name="Liimatainen K."/>
            <person name="Lipzen A."/>
            <person name="Lukacs Z."/>
            <person name="Mihaltcheva S."/>
            <person name="Morgado L.N."/>
            <person name="Niskanen T."/>
            <person name="Noordeloos M.E."/>
            <person name="Ohm R.A."/>
            <person name="Ortiz-Santana B."/>
            <person name="Ovrebo C."/>
            <person name="Racz N."/>
            <person name="Riley R."/>
            <person name="Savchenko A."/>
            <person name="Shiryaev A."/>
            <person name="Soop K."/>
            <person name="Spirin V."/>
            <person name="Szebenyi C."/>
            <person name="Tomsovsky M."/>
            <person name="Tulloss R.E."/>
            <person name="Uehling J."/>
            <person name="Grigoriev I.V."/>
            <person name="Vagvolgyi C."/>
            <person name="Papp T."/>
            <person name="Martin F.M."/>
            <person name="Miettinen O."/>
            <person name="Hibbett D.S."/>
            <person name="Nagy L.G."/>
        </authorList>
    </citation>
    <scope>NUCLEOTIDE SEQUENCE [LARGE SCALE GENOMIC DNA]</scope>
    <source>
        <strain evidence="10 11">CBS 309.79</strain>
    </source>
</reference>
<dbReference type="Proteomes" id="UP000305067">
    <property type="component" value="Unassembled WGS sequence"/>
</dbReference>
<keyword evidence="5 8" id="KW-1133">Transmembrane helix</keyword>
<evidence type="ECO:0000256" key="8">
    <source>
        <dbReference type="SAM" id="Phobius"/>
    </source>
</evidence>
<dbReference type="InterPro" id="IPR011701">
    <property type="entry name" value="MFS"/>
</dbReference>
<dbReference type="STRING" id="1884261.A0A5C3R2D9"/>
<feature type="transmembrane region" description="Helical" evidence="8">
    <location>
        <begin position="290"/>
        <end position="314"/>
    </location>
</feature>
<evidence type="ECO:0000256" key="5">
    <source>
        <dbReference type="ARBA" id="ARBA00022989"/>
    </source>
</evidence>
<evidence type="ECO:0000256" key="6">
    <source>
        <dbReference type="ARBA" id="ARBA00023136"/>
    </source>
</evidence>
<evidence type="ECO:0000256" key="3">
    <source>
        <dbReference type="ARBA" id="ARBA00022448"/>
    </source>
</evidence>
<feature type="transmembrane region" description="Helical" evidence="8">
    <location>
        <begin position="204"/>
        <end position="223"/>
    </location>
</feature>
<feature type="transmembrane region" description="Helical" evidence="8">
    <location>
        <begin position="229"/>
        <end position="251"/>
    </location>
</feature>
<feature type="transmembrane region" description="Helical" evidence="8">
    <location>
        <begin position="143"/>
        <end position="162"/>
    </location>
</feature>
<proteinExistence type="inferred from homology"/>
<comment type="subcellular location">
    <subcellularLocation>
        <location evidence="1">Endomembrane system</location>
        <topology evidence="1">Multi-pass membrane protein</topology>
    </subcellularLocation>
</comment>
<dbReference type="OrthoDB" id="413079at2759"/>
<accession>A0A5C3R2D9</accession>
<comment type="similarity">
    <text evidence="2">Belongs to the major facilitator superfamily.</text>
</comment>
<dbReference type="GO" id="GO:0022857">
    <property type="term" value="F:transmembrane transporter activity"/>
    <property type="evidence" value="ECO:0007669"/>
    <property type="project" value="InterPro"/>
</dbReference>
<feature type="region of interest" description="Disordered" evidence="7">
    <location>
        <begin position="1"/>
        <end position="72"/>
    </location>
</feature>
<evidence type="ECO:0000259" key="9">
    <source>
        <dbReference type="PROSITE" id="PS50850"/>
    </source>
</evidence>
<protein>
    <submittedName>
        <fullName evidence="10">MFS general substrate transporter</fullName>
    </submittedName>
</protein>
<dbReference type="Gene3D" id="1.20.1250.20">
    <property type="entry name" value="MFS general substrate transporter like domains"/>
    <property type="match status" value="2"/>
</dbReference>
<feature type="domain" description="Major facilitator superfamily (MFS) profile" evidence="9">
    <location>
        <begin position="81"/>
        <end position="445"/>
    </location>
</feature>
<dbReference type="InterPro" id="IPR036259">
    <property type="entry name" value="MFS_trans_sf"/>
</dbReference>
<organism evidence="10 11">
    <name type="scientific">Pterulicium gracile</name>
    <dbReference type="NCBI Taxonomy" id="1884261"/>
    <lineage>
        <taxon>Eukaryota</taxon>
        <taxon>Fungi</taxon>
        <taxon>Dikarya</taxon>
        <taxon>Basidiomycota</taxon>
        <taxon>Agaricomycotina</taxon>
        <taxon>Agaricomycetes</taxon>
        <taxon>Agaricomycetidae</taxon>
        <taxon>Agaricales</taxon>
        <taxon>Pleurotineae</taxon>
        <taxon>Pterulaceae</taxon>
        <taxon>Pterulicium</taxon>
    </lineage>
</organism>
<feature type="transmembrane region" description="Helical" evidence="8">
    <location>
        <begin position="326"/>
        <end position="344"/>
    </location>
</feature>
<dbReference type="SUPFAM" id="SSF103473">
    <property type="entry name" value="MFS general substrate transporter"/>
    <property type="match status" value="1"/>
</dbReference>
<feature type="transmembrane region" description="Helical" evidence="8">
    <location>
        <begin position="168"/>
        <end position="184"/>
    </location>
</feature>
<dbReference type="InterPro" id="IPR051788">
    <property type="entry name" value="MFS_Transporter"/>
</dbReference>
<dbReference type="EMBL" id="ML178814">
    <property type="protein sequence ID" value="TFL07868.1"/>
    <property type="molecule type" value="Genomic_DNA"/>
</dbReference>
<feature type="transmembrane region" description="Helical" evidence="8">
    <location>
        <begin position="353"/>
        <end position="371"/>
    </location>
</feature>
<evidence type="ECO:0000256" key="7">
    <source>
        <dbReference type="SAM" id="MobiDB-lite"/>
    </source>
</evidence>
<dbReference type="GO" id="GO:0016020">
    <property type="term" value="C:membrane"/>
    <property type="evidence" value="ECO:0007669"/>
    <property type="project" value="TreeGrafter"/>
</dbReference>
<dbReference type="InterPro" id="IPR020846">
    <property type="entry name" value="MFS_dom"/>
</dbReference>
<keyword evidence="3" id="KW-0813">Transport</keyword>
<feature type="transmembrane region" description="Helical" evidence="8">
    <location>
        <begin position="377"/>
        <end position="395"/>
    </location>
</feature>
<gene>
    <name evidence="10" type="ORF">BDV98DRAFT_558609</name>
</gene>
<dbReference type="PROSITE" id="PS50850">
    <property type="entry name" value="MFS"/>
    <property type="match status" value="1"/>
</dbReference>
<dbReference type="FunFam" id="1.20.1250.20:FF:000286">
    <property type="entry name" value="MFS efflux transporter"/>
    <property type="match status" value="1"/>
</dbReference>
<evidence type="ECO:0000313" key="11">
    <source>
        <dbReference type="Proteomes" id="UP000305067"/>
    </source>
</evidence>
<evidence type="ECO:0000256" key="1">
    <source>
        <dbReference type="ARBA" id="ARBA00004127"/>
    </source>
</evidence>
<dbReference type="Pfam" id="PF07690">
    <property type="entry name" value="MFS_1"/>
    <property type="match status" value="1"/>
</dbReference>
<dbReference type="AlphaFoldDB" id="A0A5C3R2D9"/>
<evidence type="ECO:0000313" key="10">
    <source>
        <dbReference type="EMBL" id="TFL07868.1"/>
    </source>
</evidence>
<keyword evidence="11" id="KW-1185">Reference proteome</keyword>
<evidence type="ECO:0000256" key="2">
    <source>
        <dbReference type="ARBA" id="ARBA00008335"/>
    </source>
</evidence>
<feature type="transmembrane region" description="Helical" evidence="8">
    <location>
        <begin position="114"/>
        <end position="136"/>
    </location>
</feature>